<feature type="region of interest" description="Disordered" evidence="1">
    <location>
        <begin position="46"/>
        <end position="103"/>
    </location>
</feature>
<name>A0ABQ6JK28_9ACTN</name>
<evidence type="ECO:0000256" key="1">
    <source>
        <dbReference type="SAM" id="MobiDB-lite"/>
    </source>
</evidence>
<feature type="compositionally biased region" description="Low complexity" evidence="1">
    <location>
        <begin position="57"/>
        <end position="103"/>
    </location>
</feature>
<keyword evidence="3" id="KW-1185">Reference proteome</keyword>
<reference evidence="3" key="1">
    <citation type="journal article" date="2019" name="Int. J. Syst. Evol. Microbiol.">
        <title>The Global Catalogue of Microorganisms (GCM) 10K type strain sequencing project: providing services to taxonomists for standard genome sequencing and annotation.</title>
        <authorList>
            <consortium name="The Broad Institute Genomics Platform"/>
            <consortium name="The Broad Institute Genome Sequencing Center for Infectious Disease"/>
            <person name="Wu L."/>
            <person name="Ma J."/>
        </authorList>
    </citation>
    <scope>NUCLEOTIDE SEQUENCE [LARGE SCALE GENOMIC DNA]</scope>
    <source>
        <strain evidence="3">NBRC 108730</strain>
    </source>
</reference>
<organism evidence="2 3">
    <name type="scientific">Angustibacter aerolatus</name>
    <dbReference type="NCBI Taxonomy" id="1162965"/>
    <lineage>
        <taxon>Bacteria</taxon>
        <taxon>Bacillati</taxon>
        <taxon>Actinomycetota</taxon>
        <taxon>Actinomycetes</taxon>
        <taxon>Kineosporiales</taxon>
        <taxon>Kineosporiaceae</taxon>
    </lineage>
</organism>
<dbReference type="SUPFAM" id="SSF52540">
    <property type="entry name" value="P-loop containing nucleoside triphosphate hydrolases"/>
    <property type="match status" value="1"/>
</dbReference>
<protein>
    <submittedName>
        <fullName evidence="2">Uncharacterized protein</fullName>
    </submittedName>
</protein>
<evidence type="ECO:0000313" key="3">
    <source>
        <dbReference type="Proteomes" id="UP001157017"/>
    </source>
</evidence>
<evidence type="ECO:0000313" key="2">
    <source>
        <dbReference type="EMBL" id="GMA87227.1"/>
    </source>
</evidence>
<gene>
    <name evidence="2" type="ORF">GCM10025868_24770</name>
</gene>
<feature type="region of interest" description="Disordered" evidence="1">
    <location>
        <begin position="171"/>
        <end position="191"/>
    </location>
</feature>
<dbReference type="EMBL" id="BSUZ01000001">
    <property type="protein sequence ID" value="GMA87227.1"/>
    <property type="molecule type" value="Genomic_DNA"/>
</dbReference>
<sequence>MLDLAGDPAVRRRFGFDDDDLERLRDWVAGAAVRWGLDGEHRGTWRSRASTRAPGGSASTACCSASRWRAATPRGRASPRSTTSTAATSSLAGRLAGSSTASTPRASLLAGTHTVAEWAEGLEQAVTGLALEPWNEAWQRLQAQQELAALAGAAGDAPALLTLDDVRTVLAEPAGRPPHPGEPSAPAPSPSARWCPCARCRTGWSCCSGSTTARSRGRARATATTCWRATPGWVSATVAARTGACCSTP</sequence>
<comment type="caution">
    <text evidence="2">The sequence shown here is derived from an EMBL/GenBank/DDBJ whole genome shotgun (WGS) entry which is preliminary data.</text>
</comment>
<feature type="compositionally biased region" description="Pro residues" evidence="1">
    <location>
        <begin position="175"/>
        <end position="189"/>
    </location>
</feature>
<dbReference type="Proteomes" id="UP001157017">
    <property type="component" value="Unassembled WGS sequence"/>
</dbReference>
<dbReference type="Gene3D" id="1.10.486.10">
    <property type="entry name" value="PCRA, domain 4"/>
    <property type="match status" value="1"/>
</dbReference>
<accession>A0ABQ6JK28</accession>
<dbReference type="InterPro" id="IPR027417">
    <property type="entry name" value="P-loop_NTPase"/>
</dbReference>
<proteinExistence type="predicted"/>